<keyword evidence="4 6" id="KW-1133">Transmembrane helix</keyword>
<comment type="caution">
    <text evidence="7">The sequence shown here is derived from an EMBL/GenBank/DDBJ whole genome shotgun (WGS) entry which is preliminary data.</text>
</comment>
<feature type="transmembrane region" description="Helical" evidence="6">
    <location>
        <begin position="7"/>
        <end position="34"/>
    </location>
</feature>
<evidence type="ECO:0000313" key="7">
    <source>
        <dbReference type="EMBL" id="TCK70649.1"/>
    </source>
</evidence>
<proteinExistence type="inferred from homology"/>
<comment type="subcellular location">
    <subcellularLocation>
        <location evidence="6">Cell membrane</location>
        <topology evidence="6">Multi-pass membrane protein</topology>
    </subcellularLocation>
    <subcellularLocation>
        <location evidence="1">Membrane</location>
        <topology evidence="1">Multi-pass membrane protein</topology>
    </subcellularLocation>
</comment>
<comment type="similarity">
    <text evidence="2 6">Belongs to the 4-toluene sulfonate uptake permease (TSUP) (TC 2.A.102) family.</text>
</comment>
<evidence type="ECO:0000256" key="6">
    <source>
        <dbReference type="RuleBase" id="RU363041"/>
    </source>
</evidence>
<evidence type="ECO:0000313" key="8">
    <source>
        <dbReference type="Proteomes" id="UP000295496"/>
    </source>
</evidence>
<keyword evidence="6" id="KW-1003">Cell membrane</keyword>
<dbReference type="RefSeq" id="WP_132301010.1">
    <property type="nucleotide sequence ID" value="NZ_CP170642.1"/>
</dbReference>
<reference evidence="7 8" key="1">
    <citation type="submission" date="2019-03" db="EMBL/GenBank/DDBJ databases">
        <title>Genomic Encyclopedia of Type Strains, Phase IV (KMG-IV): sequencing the most valuable type-strain genomes for metagenomic binning, comparative biology and taxonomic classification.</title>
        <authorList>
            <person name="Goeker M."/>
        </authorList>
    </citation>
    <scope>NUCLEOTIDE SEQUENCE [LARGE SCALE GENOMIC DNA]</scope>
    <source>
        <strain evidence="7 8">DSM 10053</strain>
    </source>
</reference>
<evidence type="ECO:0000256" key="5">
    <source>
        <dbReference type="ARBA" id="ARBA00023136"/>
    </source>
</evidence>
<dbReference type="GO" id="GO:0005886">
    <property type="term" value="C:plasma membrane"/>
    <property type="evidence" value="ECO:0007669"/>
    <property type="project" value="UniProtKB-SubCell"/>
</dbReference>
<dbReference type="InterPro" id="IPR002781">
    <property type="entry name" value="TM_pro_TauE-like"/>
</dbReference>
<gene>
    <name evidence="7" type="ORF">EV692_0937</name>
</gene>
<dbReference type="EMBL" id="SMGJ01000002">
    <property type="protein sequence ID" value="TCK70649.1"/>
    <property type="molecule type" value="Genomic_DNA"/>
</dbReference>
<dbReference type="PANTHER" id="PTHR43483">
    <property type="entry name" value="MEMBRANE TRANSPORTER PROTEIN HI_0806-RELATED"/>
    <property type="match status" value="1"/>
</dbReference>
<dbReference type="AlphaFoldDB" id="A0A4R1L376"/>
<evidence type="ECO:0000256" key="4">
    <source>
        <dbReference type="ARBA" id="ARBA00022989"/>
    </source>
</evidence>
<keyword evidence="8" id="KW-1185">Reference proteome</keyword>
<dbReference type="PANTHER" id="PTHR43483:SF3">
    <property type="entry name" value="MEMBRANE TRANSPORTER PROTEIN HI_0806-RELATED"/>
    <property type="match status" value="1"/>
</dbReference>
<evidence type="ECO:0000256" key="2">
    <source>
        <dbReference type="ARBA" id="ARBA00009142"/>
    </source>
</evidence>
<dbReference type="Proteomes" id="UP000295496">
    <property type="component" value="Unassembled WGS sequence"/>
</dbReference>
<evidence type="ECO:0000256" key="1">
    <source>
        <dbReference type="ARBA" id="ARBA00004141"/>
    </source>
</evidence>
<organism evidence="7 8">
    <name type="scientific">Lonepinella koalarum</name>
    <dbReference type="NCBI Taxonomy" id="53417"/>
    <lineage>
        <taxon>Bacteria</taxon>
        <taxon>Pseudomonadati</taxon>
        <taxon>Pseudomonadota</taxon>
        <taxon>Gammaproteobacteria</taxon>
        <taxon>Pasteurellales</taxon>
        <taxon>Pasteurellaceae</taxon>
        <taxon>Lonepinella</taxon>
    </lineage>
</organism>
<sequence>MTITMISVLMLSGIMTNIVSALFGIGGGVLMVPILRTLFPNIPMQIIAATSLTIVMSTSLINLILFRRQHISINIKSMLLWSIGMIIGVQLGFELSFILAETGIVSIFVITLILLALKTFLSKRKNYENTQKADKKEHFTGMLVCAFGGFIAGITGIGGGSIMAPLVNQLKSVQTKQIAVYTNYMMFIGGLGSLIGYISRQVDLPKELSGSWQIGYVNFTIVAIVVSTSFAMSFFSMKLRGKLSSQVTTRLLAWILLMIASYMAILQWYS</sequence>
<keyword evidence="5 6" id="KW-0472">Membrane</keyword>
<dbReference type="Pfam" id="PF01925">
    <property type="entry name" value="TauE"/>
    <property type="match status" value="1"/>
</dbReference>
<name>A0A4R1L376_9PAST</name>
<accession>A0A4R1L376</accession>
<feature type="transmembrane region" description="Helical" evidence="6">
    <location>
        <begin position="178"/>
        <end position="198"/>
    </location>
</feature>
<feature type="transmembrane region" description="Helical" evidence="6">
    <location>
        <begin position="219"/>
        <end position="239"/>
    </location>
</feature>
<evidence type="ECO:0000256" key="3">
    <source>
        <dbReference type="ARBA" id="ARBA00022692"/>
    </source>
</evidence>
<keyword evidence="3 6" id="KW-0812">Transmembrane</keyword>
<feature type="transmembrane region" description="Helical" evidence="6">
    <location>
        <begin position="78"/>
        <end position="98"/>
    </location>
</feature>
<feature type="transmembrane region" description="Helical" evidence="6">
    <location>
        <begin position="251"/>
        <end position="269"/>
    </location>
</feature>
<feature type="transmembrane region" description="Helical" evidence="6">
    <location>
        <begin position="142"/>
        <end position="166"/>
    </location>
</feature>
<feature type="transmembrane region" description="Helical" evidence="6">
    <location>
        <begin position="104"/>
        <end position="121"/>
    </location>
</feature>
<feature type="transmembrane region" description="Helical" evidence="6">
    <location>
        <begin position="46"/>
        <end position="66"/>
    </location>
</feature>
<protein>
    <recommendedName>
        <fullName evidence="6">Probable membrane transporter protein</fullName>
    </recommendedName>
</protein>